<dbReference type="InterPro" id="IPR052896">
    <property type="entry name" value="GGT-like_enzyme"/>
</dbReference>
<organism evidence="1 2">
    <name type="scientific">Salipiger mucosus DSM 16094</name>
    <dbReference type="NCBI Taxonomy" id="1123237"/>
    <lineage>
        <taxon>Bacteria</taxon>
        <taxon>Pseudomonadati</taxon>
        <taxon>Pseudomonadota</taxon>
        <taxon>Alphaproteobacteria</taxon>
        <taxon>Rhodobacterales</taxon>
        <taxon>Roseobacteraceae</taxon>
        <taxon>Salipiger</taxon>
    </lineage>
</organism>
<protein>
    <submittedName>
        <fullName evidence="1">Gamma-glutamyltranspeptidase</fullName>
        <ecNumber evidence="1">2.3.2.2</ecNumber>
    </submittedName>
</protein>
<dbReference type="PANTHER" id="PTHR43881">
    <property type="entry name" value="GAMMA-GLUTAMYLTRANSPEPTIDASE (AFU_ORTHOLOGUE AFUA_4G13580)"/>
    <property type="match status" value="1"/>
</dbReference>
<evidence type="ECO:0000313" key="1">
    <source>
        <dbReference type="EMBL" id="EPX80374.1"/>
    </source>
</evidence>
<dbReference type="eggNOG" id="COG0405">
    <property type="taxonomic scope" value="Bacteria"/>
</dbReference>
<sequence>MLDRHDWRGDLDSARVQHLAIEAVKLGLADAYEHIADLGHMRHAPEAFLASDYLDSRAKLLDPARAGDPSHGEPGPGGTVYLSAADRDGRMVSFIQSNFMGFGSGVVVPGTGVSLQNRGAGFSLRPDHVNRVGPRKKPFQTIIPCFATDLAGAPEMSFGVMGGPMQAQGHLQMALRVLGHGQNPQAAADAPRWRVTSGRGVVVENTFDPELADQLRSMGHEIRVETPDAVFGFGGAQLIRRTASGYVAGSDPRKDGQALAF</sequence>
<proteinExistence type="predicted"/>
<keyword evidence="1" id="KW-0012">Acyltransferase</keyword>
<dbReference type="PANTHER" id="PTHR43881:SF1">
    <property type="entry name" value="GAMMA-GLUTAMYLTRANSPEPTIDASE (AFU_ORTHOLOGUE AFUA_4G13580)"/>
    <property type="match status" value="1"/>
</dbReference>
<reference evidence="2" key="1">
    <citation type="journal article" date="2014" name="Stand. Genomic Sci.">
        <title>Genome sequence of the exopolysaccharide-producing Salipiger mucosus type strain (DSM 16094(T)), a moderately halophilic member of the Roseobacter clade.</title>
        <authorList>
            <person name="Riedel T."/>
            <person name="Spring S."/>
            <person name="Fiebig A."/>
            <person name="Petersen J."/>
            <person name="Kyrpides N.C."/>
            <person name="Goker M."/>
            <person name="Klenk H.P."/>
        </authorList>
    </citation>
    <scope>NUCLEOTIDE SEQUENCE [LARGE SCALE GENOMIC DNA]</scope>
    <source>
        <strain evidence="2">DSM 16094</strain>
    </source>
</reference>
<dbReference type="InterPro" id="IPR043137">
    <property type="entry name" value="GGT_ssub_C"/>
</dbReference>
<evidence type="ECO:0000313" key="2">
    <source>
        <dbReference type="Proteomes" id="UP000015347"/>
    </source>
</evidence>
<dbReference type="GO" id="GO:0103068">
    <property type="term" value="F:leukotriene C4 gamma-glutamyl transferase activity"/>
    <property type="evidence" value="ECO:0007669"/>
    <property type="project" value="UniProtKB-EC"/>
</dbReference>
<accession>S9S2E2</accession>
<dbReference type="Gene3D" id="3.60.20.40">
    <property type="match status" value="1"/>
</dbReference>
<dbReference type="EC" id="2.3.2.2" evidence="1"/>
<dbReference type="HOGENOM" id="CLU_014813_3_0_5"/>
<dbReference type="Proteomes" id="UP000015347">
    <property type="component" value="Unassembled WGS sequence"/>
</dbReference>
<dbReference type="SUPFAM" id="SSF56235">
    <property type="entry name" value="N-terminal nucleophile aminohydrolases (Ntn hydrolases)"/>
    <property type="match status" value="1"/>
</dbReference>
<dbReference type="AlphaFoldDB" id="S9S2E2"/>
<name>S9S2E2_9RHOB</name>
<dbReference type="InterPro" id="IPR043138">
    <property type="entry name" value="GGT_lsub"/>
</dbReference>
<keyword evidence="1" id="KW-0808">Transferase</keyword>
<dbReference type="PRINTS" id="PR01210">
    <property type="entry name" value="GGTRANSPTASE"/>
</dbReference>
<gene>
    <name evidence="1" type="ORF">Salmuc_03690</name>
</gene>
<dbReference type="EMBL" id="APVH01000032">
    <property type="protein sequence ID" value="EPX80374.1"/>
    <property type="molecule type" value="Genomic_DNA"/>
</dbReference>
<comment type="caution">
    <text evidence="1">The sequence shown here is derived from an EMBL/GenBank/DDBJ whole genome shotgun (WGS) entry which is preliminary data.</text>
</comment>
<dbReference type="Pfam" id="PF01019">
    <property type="entry name" value="G_glu_transpept"/>
    <property type="match status" value="1"/>
</dbReference>
<dbReference type="Gene3D" id="1.10.246.130">
    <property type="match status" value="1"/>
</dbReference>
<dbReference type="STRING" id="1123237.Salmuc_03690"/>
<dbReference type="InterPro" id="IPR029055">
    <property type="entry name" value="Ntn_hydrolases_N"/>
</dbReference>
<keyword evidence="2" id="KW-1185">Reference proteome</keyword>